<evidence type="ECO:0000256" key="3">
    <source>
        <dbReference type="ARBA" id="ARBA00022692"/>
    </source>
</evidence>
<dbReference type="PANTHER" id="PTHR42982:SF1">
    <property type="entry name" value="SEC-INDEPENDENT PROTEIN TRANSLOCASE PROTEIN TATA"/>
    <property type="match status" value="1"/>
</dbReference>
<accession>A0A512ASM5</accession>
<name>A0A512ASM5_9BACT</name>
<feature type="transmembrane region" description="Helical" evidence="9">
    <location>
        <begin position="6"/>
        <end position="29"/>
    </location>
</feature>
<dbReference type="OrthoDB" id="9812812at2"/>
<evidence type="ECO:0000256" key="1">
    <source>
        <dbReference type="ARBA" id="ARBA00004167"/>
    </source>
</evidence>
<evidence type="ECO:0000256" key="2">
    <source>
        <dbReference type="ARBA" id="ARBA00022448"/>
    </source>
</evidence>
<evidence type="ECO:0000256" key="7">
    <source>
        <dbReference type="ARBA" id="ARBA00023136"/>
    </source>
</evidence>
<feature type="compositionally biased region" description="Basic and acidic residues" evidence="8">
    <location>
        <begin position="59"/>
        <end position="70"/>
    </location>
</feature>
<evidence type="ECO:0000256" key="6">
    <source>
        <dbReference type="ARBA" id="ARBA00023010"/>
    </source>
</evidence>
<gene>
    <name evidence="10" type="ORF">AAE02nite_02410</name>
</gene>
<keyword evidence="7 9" id="KW-0472">Membrane</keyword>
<proteinExistence type="predicted"/>
<sequence>MQLNAMLLFLGDVGGGEIMVIMLAVLLMFGADKIPGLARSLGKGIREFKDATDGIKNEIERSINDDEPRRRNPRTSVVEEPVDHYSVADTMSE</sequence>
<comment type="caution">
    <text evidence="10">The sequence shown here is derived from an EMBL/GenBank/DDBJ whole genome shotgun (WGS) entry which is preliminary data.</text>
</comment>
<keyword evidence="6" id="KW-0811">Translocation</keyword>
<dbReference type="Pfam" id="PF02416">
    <property type="entry name" value="TatA_B_E"/>
    <property type="match status" value="1"/>
</dbReference>
<keyword evidence="5 9" id="KW-1133">Transmembrane helix</keyword>
<keyword evidence="2" id="KW-0813">Transport</keyword>
<organism evidence="10 11">
    <name type="scientific">Adhaeribacter aerolatus</name>
    <dbReference type="NCBI Taxonomy" id="670289"/>
    <lineage>
        <taxon>Bacteria</taxon>
        <taxon>Pseudomonadati</taxon>
        <taxon>Bacteroidota</taxon>
        <taxon>Cytophagia</taxon>
        <taxon>Cytophagales</taxon>
        <taxon>Hymenobacteraceae</taxon>
        <taxon>Adhaeribacter</taxon>
    </lineage>
</organism>
<evidence type="ECO:0000256" key="5">
    <source>
        <dbReference type="ARBA" id="ARBA00022989"/>
    </source>
</evidence>
<reference evidence="10 11" key="1">
    <citation type="submission" date="2019-07" db="EMBL/GenBank/DDBJ databases">
        <title>Whole genome shotgun sequence of Adhaeribacter aerolatus NBRC 106133.</title>
        <authorList>
            <person name="Hosoyama A."/>
            <person name="Uohara A."/>
            <person name="Ohji S."/>
            <person name="Ichikawa N."/>
        </authorList>
    </citation>
    <scope>NUCLEOTIDE SEQUENCE [LARGE SCALE GENOMIC DNA]</scope>
    <source>
        <strain evidence="10 11">NBRC 106133</strain>
    </source>
</reference>
<keyword evidence="11" id="KW-1185">Reference proteome</keyword>
<evidence type="ECO:0000256" key="9">
    <source>
        <dbReference type="SAM" id="Phobius"/>
    </source>
</evidence>
<evidence type="ECO:0008006" key="12">
    <source>
        <dbReference type="Google" id="ProtNLM"/>
    </source>
</evidence>
<dbReference type="RefSeq" id="WP_146894613.1">
    <property type="nucleotide sequence ID" value="NZ_BJYS01000001.1"/>
</dbReference>
<dbReference type="PANTHER" id="PTHR42982">
    <property type="entry name" value="SEC-INDEPENDENT PROTEIN TRANSLOCASE PROTEIN TATA"/>
    <property type="match status" value="1"/>
</dbReference>
<dbReference type="InterPro" id="IPR003369">
    <property type="entry name" value="TatA/B/E"/>
</dbReference>
<comment type="subcellular location">
    <subcellularLocation>
        <location evidence="1">Membrane</location>
        <topology evidence="1">Single-pass membrane protein</topology>
    </subcellularLocation>
</comment>
<dbReference type="EMBL" id="BJYS01000001">
    <property type="protein sequence ID" value="GEO02577.1"/>
    <property type="molecule type" value="Genomic_DNA"/>
</dbReference>
<evidence type="ECO:0000313" key="11">
    <source>
        <dbReference type="Proteomes" id="UP000321532"/>
    </source>
</evidence>
<dbReference type="GO" id="GO:0016020">
    <property type="term" value="C:membrane"/>
    <property type="evidence" value="ECO:0007669"/>
    <property type="project" value="UniProtKB-ARBA"/>
</dbReference>
<evidence type="ECO:0000256" key="4">
    <source>
        <dbReference type="ARBA" id="ARBA00022927"/>
    </source>
</evidence>
<dbReference type="PRINTS" id="PR01506">
    <property type="entry name" value="TATBPROTEIN"/>
</dbReference>
<keyword evidence="4" id="KW-0653">Protein transport</keyword>
<dbReference type="Gene3D" id="1.20.5.3310">
    <property type="match status" value="1"/>
</dbReference>
<feature type="region of interest" description="Disordered" evidence="8">
    <location>
        <begin position="59"/>
        <end position="93"/>
    </location>
</feature>
<dbReference type="AlphaFoldDB" id="A0A512ASM5"/>
<keyword evidence="3 9" id="KW-0812">Transmembrane</keyword>
<evidence type="ECO:0000313" key="10">
    <source>
        <dbReference type="EMBL" id="GEO02577.1"/>
    </source>
</evidence>
<dbReference type="GO" id="GO:0015031">
    <property type="term" value="P:protein transport"/>
    <property type="evidence" value="ECO:0007669"/>
    <property type="project" value="UniProtKB-KW"/>
</dbReference>
<evidence type="ECO:0000256" key="8">
    <source>
        <dbReference type="SAM" id="MobiDB-lite"/>
    </source>
</evidence>
<protein>
    <recommendedName>
        <fullName evidence="12">Sec-independent protein translocase protein TatA</fullName>
    </recommendedName>
</protein>
<dbReference type="Proteomes" id="UP000321532">
    <property type="component" value="Unassembled WGS sequence"/>
</dbReference>